<dbReference type="STRING" id="709839.TSA66_19745"/>
<dbReference type="InterPro" id="IPR016181">
    <property type="entry name" value="Acyl_CoA_acyltransferase"/>
</dbReference>
<dbReference type="PROSITE" id="PS51186">
    <property type="entry name" value="GNAT"/>
    <property type="match status" value="1"/>
</dbReference>
<dbReference type="Proteomes" id="UP000031572">
    <property type="component" value="Unassembled WGS sequence"/>
</dbReference>
<comment type="caution">
    <text evidence="2">The sequence shown here is derived from an EMBL/GenBank/DDBJ whole genome shotgun (WGS) entry which is preliminary data.</text>
</comment>
<organism evidence="2 3">
    <name type="scientific">Noviherbaspirillum autotrophicum</name>
    <dbReference type="NCBI Taxonomy" id="709839"/>
    <lineage>
        <taxon>Bacteria</taxon>
        <taxon>Pseudomonadati</taxon>
        <taxon>Pseudomonadota</taxon>
        <taxon>Betaproteobacteria</taxon>
        <taxon>Burkholderiales</taxon>
        <taxon>Oxalobacteraceae</taxon>
        <taxon>Noviherbaspirillum</taxon>
    </lineage>
</organism>
<dbReference type="SUPFAM" id="SSF55729">
    <property type="entry name" value="Acyl-CoA N-acyltransferases (Nat)"/>
    <property type="match status" value="1"/>
</dbReference>
<dbReference type="Pfam" id="PF13673">
    <property type="entry name" value="Acetyltransf_10"/>
    <property type="match status" value="1"/>
</dbReference>
<dbReference type="Gene3D" id="3.40.630.30">
    <property type="match status" value="1"/>
</dbReference>
<dbReference type="OrthoDB" id="9796171at2"/>
<dbReference type="PANTHER" id="PTHR13355:SF11">
    <property type="entry name" value="GLUCOSAMINE 6-PHOSPHATE N-ACETYLTRANSFERASE"/>
    <property type="match status" value="1"/>
</dbReference>
<accession>A0A0C2BWZ4</accession>
<keyword evidence="2" id="KW-0808">Transferase</keyword>
<evidence type="ECO:0000313" key="2">
    <source>
        <dbReference type="EMBL" id="KIF82541.1"/>
    </source>
</evidence>
<protein>
    <submittedName>
        <fullName evidence="2">GCN5 family acetyltransferase</fullName>
    </submittedName>
</protein>
<dbReference type="GO" id="GO:0004343">
    <property type="term" value="F:glucosamine 6-phosphate N-acetyltransferase activity"/>
    <property type="evidence" value="ECO:0007669"/>
    <property type="project" value="TreeGrafter"/>
</dbReference>
<evidence type="ECO:0000313" key="3">
    <source>
        <dbReference type="Proteomes" id="UP000031572"/>
    </source>
</evidence>
<dbReference type="CDD" id="cd04301">
    <property type="entry name" value="NAT_SF"/>
    <property type="match status" value="1"/>
</dbReference>
<dbReference type="EMBL" id="JWJG01000028">
    <property type="protein sequence ID" value="KIF82541.1"/>
    <property type="molecule type" value="Genomic_DNA"/>
</dbReference>
<gene>
    <name evidence="2" type="ORF">TSA66_19745</name>
</gene>
<dbReference type="AlphaFoldDB" id="A0A0C2BWZ4"/>
<proteinExistence type="predicted"/>
<keyword evidence="3" id="KW-1185">Reference proteome</keyword>
<feature type="domain" description="N-acetyltransferase" evidence="1">
    <location>
        <begin position="5"/>
        <end position="141"/>
    </location>
</feature>
<evidence type="ECO:0000259" key="1">
    <source>
        <dbReference type="PROSITE" id="PS51186"/>
    </source>
</evidence>
<dbReference type="InterPro" id="IPR039143">
    <property type="entry name" value="GNPNAT1-like"/>
</dbReference>
<dbReference type="RefSeq" id="WP_040041217.1">
    <property type="nucleotide sequence ID" value="NZ_JWJG01000028.1"/>
</dbReference>
<dbReference type="PANTHER" id="PTHR13355">
    <property type="entry name" value="GLUCOSAMINE 6-PHOSPHATE N-ACETYLTRANSFERASE"/>
    <property type="match status" value="1"/>
</dbReference>
<reference evidence="2 3" key="1">
    <citation type="submission" date="2014-12" db="EMBL/GenBank/DDBJ databases">
        <title>Denitrispirillum autotrophicum gen. nov., sp. nov., Denitrifying, Facultatively Autotrophic Bacteria Isolated from Rice Paddy Soil.</title>
        <authorList>
            <person name="Ishii S."/>
            <person name="Ashida N."/>
            <person name="Ohno H."/>
            <person name="Otsuka S."/>
            <person name="Yokota A."/>
            <person name="Senoo K."/>
        </authorList>
    </citation>
    <scope>NUCLEOTIDE SEQUENCE [LARGE SCALE GENOMIC DNA]</scope>
    <source>
        <strain evidence="2 3">TSA66</strain>
    </source>
</reference>
<sequence>MNYRLTIGAWERQKADARAVRYDVFVLEQNVPVELEWDDMDVACVHAVVYDDAGQAVATGRLLPDGHIGRMAVRKNVRGQGIGGLVLTALMDEAQKRGDRCVQLNAQTHAEAFYRRFGFARVGEEFMEAGIAHIGMRRDFGPLYP</sequence>
<dbReference type="InterPro" id="IPR000182">
    <property type="entry name" value="GNAT_dom"/>
</dbReference>
<name>A0A0C2BWZ4_9BURK</name>